<feature type="compositionally biased region" description="Basic residues" evidence="1">
    <location>
        <begin position="1"/>
        <end position="12"/>
    </location>
</feature>
<evidence type="ECO:0000313" key="2">
    <source>
        <dbReference type="EMBL" id="MBZ5711144.1"/>
    </source>
</evidence>
<protein>
    <submittedName>
        <fullName evidence="2">Uncharacterized protein</fullName>
    </submittedName>
</protein>
<reference evidence="2" key="1">
    <citation type="submission" date="2021-08" db="EMBL/GenBank/DDBJ databases">
        <authorList>
            <person name="Stevens D.C."/>
        </authorList>
    </citation>
    <scope>NUCLEOTIDE SEQUENCE</scope>
    <source>
        <strain evidence="2">DSM 53165</strain>
    </source>
</reference>
<accession>A0ABS7TSD4</accession>
<dbReference type="EMBL" id="JAIRAU010000024">
    <property type="protein sequence ID" value="MBZ5711144.1"/>
    <property type="molecule type" value="Genomic_DNA"/>
</dbReference>
<feature type="region of interest" description="Disordered" evidence="1">
    <location>
        <begin position="1"/>
        <end position="74"/>
    </location>
</feature>
<feature type="compositionally biased region" description="Basic and acidic residues" evidence="1">
    <location>
        <begin position="58"/>
        <end position="74"/>
    </location>
</feature>
<evidence type="ECO:0000256" key="1">
    <source>
        <dbReference type="SAM" id="MobiDB-lite"/>
    </source>
</evidence>
<dbReference type="RefSeq" id="WP_224192917.1">
    <property type="nucleotide sequence ID" value="NZ_JAIRAU010000024.1"/>
</dbReference>
<organism evidence="2 3">
    <name type="scientific">Nannocystis pusilla</name>
    <dbReference type="NCBI Taxonomy" id="889268"/>
    <lineage>
        <taxon>Bacteria</taxon>
        <taxon>Pseudomonadati</taxon>
        <taxon>Myxococcota</taxon>
        <taxon>Polyangia</taxon>
        <taxon>Nannocystales</taxon>
        <taxon>Nannocystaceae</taxon>
        <taxon>Nannocystis</taxon>
    </lineage>
</organism>
<keyword evidence="3" id="KW-1185">Reference proteome</keyword>
<proteinExistence type="predicted"/>
<sequence>MPKRVAPRRRRDLLREALAAGTTTTSSESRAGRRGPRPEVLAPAPAPPARGGPARSPDPYRDRHCRDVDERRGW</sequence>
<dbReference type="Proteomes" id="UP001139031">
    <property type="component" value="Unassembled WGS sequence"/>
</dbReference>
<gene>
    <name evidence="2" type="ORF">K7C98_18005</name>
</gene>
<evidence type="ECO:0000313" key="3">
    <source>
        <dbReference type="Proteomes" id="UP001139031"/>
    </source>
</evidence>
<name>A0ABS7TSD4_9BACT</name>
<comment type="caution">
    <text evidence="2">The sequence shown here is derived from an EMBL/GenBank/DDBJ whole genome shotgun (WGS) entry which is preliminary data.</text>
</comment>